<feature type="transmembrane region" description="Helical" evidence="1">
    <location>
        <begin position="61"/>
        <end position="82"/>
    </location>
</feature>
<dbReference type="STRING" id="429009.Adeg_1771"/>
<gene>
    <name evidence="2" type="ordered locus">Adeg_1771</name>
</gene>
<dbReference type="OrthoDB" id="280522at2"/>
<dbReference type="InterPro" id="IPR025557">
    <property type="entry name" value="DUF4282"/>
</dbReference>
<name>C9R981_AMMDK</name>
<evidence type="ECO:0000256" key="1">
    <source>
        <dbReference type="SAM" id="Phobius"/>
    </source>
</evidence>
<dbReference type="Proteomes" id="UP000002620">
    <property type="component" value="Chromosome"/>
</dbReference>
<keyword evidence="1" id="KW-1133">Transmembrane helix</keyword>
<dbReference type="KEGG" id="adg:Adeg_1771"/>
<dbReference type="EMBL" id="CP001785">
    <property type="protein sequence ID" value="ACX52860.1"/>
    <property type="molecule type" value="Genomic_DNA"/>
</dbReference>
<keyword evidence="3" id="KW-1185">Reference proteome</keyword>
<accession>C9R981</accession>
<proteinExistence type="predicted"/>
<dbReference type="Pfam" id="PF14110">
    <property type="entry name" value="DUF4282"/>
    <property type="match status" value="1"/>
</dbReference>
<keyword evidence="1" id="KW-0472">Membrane</keyword>
<dbReference type="HOGENOM" id="CLU_169571_0_0_9"/>
<protein>
    <recommendedName>
        <fullName evidence="4">DUF4282 domain-containing protein</fullName>
    </recommendedName>
</protein>
<dbReference type="AlphaFoldDB" id="C9R981"/>
<evidence type="ECO:0008006" key="4">
    <source>
        <dbReference type="Google" id="ProtNLM"/>
    </source>
</evidence>
<organism evidence="2 3">
    <name type="scientific">Ammonifex degensii (strain DSM 10501 / KC4)</name>
    <dbReference type="NCBI Taxonomy" id="429009"/>
    <lineage>
        <taxon>Bacteria</taxon>
        <taxon>Bacillati</taxon>
        <taxon>Bacillota</taxon>
        <taxon>Clostridia</taxon>
        <taxon>Thermoanaerobacterales</taxon>
        <taxon>Thermoanaerobacteraceae</taxon>
        <taxon>Ammonifex</taxon>
    </lineage>
</organism>
<sequence>MEEKSFWSRLFDFSFSSFVTLKIIPFLYGLWIAVGAIVSLSMLVGGVGFMHFGYGFSGGGFFLSLVWAVIYFFLWVIGGRIWMETVIILFRIAENTSLLVQASREKQPKEEGPSQKASV</sequence>
<reference evidence="2 3" key="1">
    <citation type="submission" date="2009-10" db="EMBL/GenBank/DDBJ databases">
        <title>Complete sequence of chromosome of Ammonifex degensii KC4.</title>
        <authorList>
            <consortium name="US DOE Joint Genome Institute"/>
            <person name="Kerfeld C."/>
            <person name="Goodner B."/>
            <person name="Huber H."/>
            <person name="Stetter K."/>
            <person name="Lucas S."/>
            <person name="Copeland A."/>
            <person name="Lapidus A."/>
            <person name="Glavina del Rio T."/>
            <person name="Dalin E."/>
            <person name="Tice H."/>
            <person name="Bruce D."/>
            <person name="Goodwin L."/>
            <person name="Pitluck S."/>
            <person name="Saunders E."/>
            <person name="Brettin T."/>
            <person name="Detter J.C."/>
            <person name="Han C."/>
            <person name="Larimer F."/>
            <person name="Land M."/>
            <person name="Hauser L."/>
            <person name="Kyrpides N."/>
            <person name="Ovchinnikova G."/>
            <person name="Richardson P."/>
        </authorList>
    </citation>
    <scope>NUCLEOTIDE SEQUENCE [LARGE SCALE GENOMIC DNA]</scope>
    <source>
        <strain evidence="3">DSM 10501 / KC4</strain>
    </source>
</reference>
<dbReference type="eggNOG" id="ENOG5030J47">
    <property type="taxonomic scope" value="Bacteria"/>
</dbReference>
<evidence type="ECO:0000313" key="2">
    <source>
        <dbReference type="EMBL" id="ACX52860.1"/>
    </source>
</evidence>
<keyword evidence="1" id="KW-0812">Transmembrane</keyword>
<dbReference type="RefSeq" id="WP_015739737.1">
    <property type="nucleotide sequence ID" value="NC_013385.1"/>
</dbReference>
<evidence type="ECO:0000313" key="3">
    <source>
        <dbReference type="Proteomes" id="UP000002620"/>
    </source>
</evidence>